<dbReference type="InterPro" id="IPR051604">
    <property type="entry name" value="Ergot_Alk_Oxidoreductase"/>
</dbReference>
<proteinExistence type="inferred from homology"/>
<dbReference type="InterPro" id="IPR008030">
    <property type="entry name" value="NmrA-like"/>
</dbReference>
<evidence type="ECO:0000313" key="7">
    <source>
        <dbReference type="Proteomes" id="UP000327118"/>
    </source>
</evidence>
<dbReference type="GO" id="GO:0016491">
    <property type="term" value="F:oxidoreductase activity"/>
    <property type="evidence" value="ECO:0007669"/>
    <property type="project" value="UniProtKB-KW"/>
</dbReference>
<evidence type="ECO:0000313" key="6">
    <source>
        <dbReference type="EMBL" id="KAE8351817.1"/>
    </source>
</evidence>
<dbReference type="NCBIfam" id="TIGR03649">
    <property type="entry name" value="ergot_EASG"/>
    <property type="match status" value="1"/>
</dbReference>
<sequence length="296" mass="32323">MTILLLGGRGKTASRIAALLHAANLPLIVASRSTSPTSPYPQAHFDWLDDDTYANPFTTASAEDMRPISVAYLVPPPIFDLAPPMIRFVEVARQRGVTRFVLLSASTIGKGGPAMGQVHEHLASVPGIEYAVLRPTWFMQNFSEPHELQRQAILNESKIYSAAGDGRIPFVSADDIARVAFRALTDEKSHNTDHVILGPELHTYDQIAAILTSLLGRKITHVQLSEAGMAQRLESTGMPTEDAQMLAGMDTLIKNGAEDRLNQVVEEVTGIPPQSFSDFAVQEKRTWLPDSPQSSL</sequence>
<dbReference type="GO" id="GO:0035835">
    <property type="term" value="P:indole alkaloid biosynthetic process"/>
    <property type="evidence" value="ECO:0007669"/>
    <property type="project" value="UniProtKB-UniPathway"/>
</dbReference>
<dbReference type="OrthoDB" id="9997102at2759"/>
<evidence type="ECO:0000256" key="3">
    <source>
        <dbReference type="ARBA" id="ARBA00022589"/>
    </source>
</evidence>
<name>A0A5N6Z2C6_9EURO</name>
<evidence type="ECO:0000256" key="1">
    <source>
        <dbReference type="ARBA" id="ARBA00005107"/>
    </source>
</evidence>
<evidence type="ECO:0000259" key="5">
    <source>
        <dbReference type="Pfam" id="PF05368"/>
    </source>
</evidence>
<dbReference type="Proteomes" id="UP000327118">
    <property type="component" value="Unassembled WGS sequence"/>
</dbReference>
<dbReference type="UniPathway" id="UPA00327"/>
<dbReference type="Gene3D" id="3.90.25.10">
    <property type="entry name" value="UDP-galactose 4-epimerase, domain 1"/>
    <property type="match status" value="1"/>
</dbReference>
<accession>A0A5N6Z2C6</accession>
<keyword evidence="7" id="KW-1185">Reference proteome</keyword>
<keyword evidence="3" id="KW-0017">Alkaloid metabolism</keyword>
<comment type="pathway">
    <text evidence="1">Alkaloid biosynthesis; ergot alkaloid biosynthesis.</text>
</comment>
<organism evidence="6 7">
    <name type="scientific">Aspergillus coremiiformis</name>
    <dbReference type="NCBI Taxonomy" id="138285"/>
    <lineage>
        <taxon>Eukaryota</taxon>
        <taxon>Fungi</taxon>
        <taxon>Dikarya</taxon>
        <taxon>Ascomycota</taxon>
        <taxon>Pezizomycotina</taxon>
        <taxon>Eurotiomycetes</taxon>
        <taxon>Eurotiomycetidae</taxon>
        <taxon>Eurotiales</taxon>
        <taxon>Aspergillaceae</taxon>
        <taxon>Aspergillus</taxon>
        <taxon>Aspergillus subgen. Circumdati</taxon>
    </lineage>
</organism>
<gene>
    <name evidence="6" type="ORF">BDV28DRAFT_12487</name>
</gene>
<evidence type="ECO:0000256" key="2">
    <source>
        <dbReference type="ARBA" id="ARBA00005372"/>
    </source>
</evidence>
<keyword evidence="4" id="KW-0560">Oxidoreductase</keyword>
<reference evidence="7" key="1">
    <citation type="submission" date="2019-04" db="EMBL/GenBank/DDBJ databases">
        <title>Friends and foes A comparative genomics studyof 23 Aspergillus species from section Flavi.</title>
        <authorList>
            <consortium name="DOE Joint Genome Institute"/>
            <person name="Kjaerbolling I."/>
            <person name="Vesth T."/>
            <person name="Frisvad J.C."/>
            <person name="Nybo J.L."/>
            <person name="Theobald S."/>
            <person name="Kildgaard S."/>
            <person name="Isbrandt T."/>
            <person name="Kuo A."/>
            <person name="Sato A."/>
            <person name="Lyhne E.K."/>
            <person name="Kogle M.E."/>
            <person name="Wiebenga A."/>
            <person name="Kun R.S."/>
            <person name="Lubbers R.J."/>
            <person name="Makela M.R."/>
            <person name="Barry K."/>
            <person name="Chovatia M."/>
            <person name="Clum A."/>
            <person name="Daum C."/>
            <person name="Haridas S."/>
            <person name="He G."/>
            <person name="LaButti K."/>
            <person name="Lipzen A."/>
            <person name="Mondo S."/>
            <person name="Riley R."/>
            <person name="Salamov A."/>
            <person name="Simmons B.A."/>
            <person name="Magnuson J.K."/>
            <person name="Henrissat B."/>
            <person name="Mortensen U.H."/>
            <person name="Larsen T.O."/>
            <person name="Devries R.P."/>
            <person name="Grigoriev I.V."/>
            <person name="Machida M."/>
            <person name="Baker S.E."/>
            <person name="Andersen M.R."/>
        </authorList>
    </citation>
    <scope>NUCLEOTIDE SEQUENCE [LARGE SCALE GENOMIC DNA]</scope>
    <source>
        <strain evidence="7">CBS 553.77</strain>
    </source>
</reference>
<dbReference type="Pfam" id="PF05368">
    <property type="entry name" value="NmrA"/>
    <property type="match status" value="1"/>
</dbReference>
<dbReference type="Gene3D" id="3.40.50.720">
    <property type="entry name" value="NAD(P)-binding Rossmann-like Domain"/>
    <property type="match status" value="1"/>
</dbReference>
<dbReference type="EMBL" id="ML739153">
    <property type="protein sequence ID" value="KAE8351817.1"/>
    <property type="molecule type" value="Genomic_DNA"/>
</dbReference>
<comment type="similarity">
    <text evidence="2">Belongs to the fgaFS/easG family.</text>
</comment>
<dbReference type="InterPro" id="IPR036291">
    <property type="entry name" value="NAD(P)-bd_dom_sf"/>
</dbReference>
<dbReference type="InterPro" id="IPR019901">
    <property type="entry name" value="Ergot_alkaloid_biosynthesis"/>
</dbReference>
<dbReference type="PANTHER" id="PTHR43162:SF1">
    <property type="entry name" value="PRESTALK A DIFFERENTIATION PROTEIN A"/>
    <property type="match status" value="1"/>
</dbReference>
<protein>
    <submittedName>
        <fullName evidence="6">Agroclavine dehydrogenase</fullName>
    </submittedName>
</protein>
<dbReference type="PANTHER" id="PTHR43162">
    <property type="match status" value="1"/>
</dbReference>
<dbReference type="SUPFAM" id="SSF51735">
    <property type="entry name" value="NAD(P)-binding Rossmann-fold domains"/>
    <property type="match status" value="1"/>
</dbReference>
<feature type="domain" description="NmrA-like" evidence="5">
    <location>
        <begin position="127"/>
        <end position="259"/>
    </location>
</feature>
<dbReference type="AlphaFoldDB" id="A0A5N6Z2C6"/>
<evidence type="ECO:0000256" key="4">
    <source>
        <dbReference type="ARBA" id="ARBA00023002"/>
    </source>
</evidence>